<reference evidence="1 2" key="1">
    <citation type="submission" date="2021-08" db="EMBL/GenBank/DDBJ databases">
        <title>Draft Genome Sequence of Phanerochaete sordida strain YK-624.</title>
        <authorList>
            <person name="Mori T."/>
            <person name="Dohra H."/>
            <person name="Suzuki T."/>
            <person name="Kawagishi H."/>
            <person name="Hirai H."/>
        </authorList>
    </citation>
    <scope>NUCLEOTIDE SEQUENCE [LARGE SCALE GENOMIC DNA]</scope>
    <source>
        <strain evidence="1 2">YK-624</strain>
    </source>
</reference>
<comment type="caution">
    <text evidence="1">The sequence shown here is derived from an EMBL/GenBank/DDBJ whole genome shotgun (WGS) entry which is preliminary data.</text>
</comment>
<sequence>MSNNNSMPILVVGHVNPQFSADWQSVLEHRLGHHQILPHLKSLDCNVESDAEQTRIFLAPPLRELNIDYYSYESIRLLLEYLPSCARTLQILEINTWQTHEAEDDFHHIAFIARTMSSLRSLVQLSMDALSLGGIAHLAVLPNLKVLAVRVCFAPEEQQSKPPLPLSFPSLQTAWLEVRFAQFLDLMHVIHCMVAPKLHHLTLEFCTPLHGPQPSPQHMHDMFKAVETLPTVTSLEMFDSSGDDDPLAHWHTAFVDSASLSHLFALRNMTTLSLYFVPFRLSPSDIAAMASAWPNIRTLELGGYTLSPALRVEDLLPLALHCPELRTLWLNIAISERGGLRREIGPVRSTSQLTKLDVGMVPMQFSPHDAGTLAVLFPQATIVSSETGEVGVVGSMNATIREMVGLLERQRELYS</sequence>
<dbReference type="SUPFAM" id="SSF52047">
    <property type="entry name" value="RNI-like"/>
    <property type="match status" value="1"/>
</dbReference>
<proteinExistence type="predicted"/>
<name>A0A9P3L8V7_9APHY</name>
<evidence type="ECO:0000313" key="2">
    <source>
        <dbReference type="Proteomes" id="UP000703269"/>
    </source>
</evidence>
<gene>
    <name evidence="1" type="ORF">PsYK624_011540</name>
</gene>
<dbReference type="Proteomes" id="UP000703269">
    <property type="component" value="Unassembled WGS sequence"/>
</dbReference>
<protein>
    <recommendedName>
        <fullName evidence="3">F-box domain-containing protein</fullName>
    </recommendedName>
</protein>
<organism evidence="1 2">
    <name type="scientific">Phanerochaete sordida</name>
    <dbReference type="NCBI Taxonomy" id="48140"/>
    <lineage>
        <taxon>Eukaryota</taxon>
        <taxon>Fungi</taxon>
        <taxon>Dikarya</taxon>
        <taxon>Basidiomycota</taxon>
        <taxon>Agaricomycotina</taxon>
        <taxon>Agaricomycetes</taxon>
        <taxon>Polyporales</taxon>
        <taxon>Phanerochaetaceae</taxon>
        <taxon>Phanerochaete</taxon>
    </lineage>
</organism>
<evidence type="ECO:0008006" key="3">
    <source>
        <dbReference type="Google" id="ProtNLM"/>
    </source>
</evidence>
<dbReference type="EMBL" id="BPQB01000002">
    <property type="protein sequence ID" value="GJE85077.1"/>
    <property type="molecule type" value="Genomic_DNA"/>
</dbReference>
<evidence type="ECO:0000313" key="1">
    <source>
        <dbReference type="EMBL" id="GJE85077.1"/>
    </source>
</evidence>
<accession>A0A9P3L8V7</accession>
<keyword evidence="2" id="KW-1185">Reference proteome</keyword>
<dbReference type="Gene3D" id="3.80.10.10">
    <property type="entry name" value="Ribonuclease Inhibitor"/>
    <property type="match status" value="1"/>
</dbReference>
<dbReference type="OrthoDB" id="3222238at2759"/>
<dbReference type="InterPro" id="IPR032675">
    <property type="entry name" value="LRR_dom_sf"/>
</dbReference>
<dbReference type="AlphaFoldDB" id="A0A9P3L8V7"/>